<name>A0ABQ8XZZ8_9EUKA</name>
<evidence type="ECO:0000256" key="2">
    <source>
        <dbReference type="SAM" id="MobiDB-lite"/>
    </source>
</evidence>
<evidence type="ECO:0000313" key="3">
    <source>
        <dbReference type="EMBL" id="KAJ6237909.1"/>
    </source>
</evidence>
<sequence>MKKSEATNLLANKFRKIRSMNDRLILFVEVFPNAIQGIELEDLVNLKERKKLNKQLLKKNKSIGTSQKQEQSQISKPNPKKITIVRNSLTKLAILTGVSRRSLERGLSNFFVRNYSLHNISPYSRDFLVFGKTEDEELSKNKKTETKKQRLKKKKKIIRIKSKIEENKSTKAKKIKFKAKARSQKNKTDHKKVQINSGTHLRNNGDNRFAVNQNLNILGTRSDIPQNNEITNTILKFSPIPRKRDHKYIGQIYSLQEEKYISIKSPLHMLCELSQIHKKSRSNYLFQNTILQPTNTQNAFPESTINYQQTNNTSSINDNNLLKNNFFHL</sequence>
<dbReference type="EMBL" id="JAOAOG010000236">
    <property type="protein sequence ID" value="KAJ6237909.1"/>
    <property type="molecule type" value="Genomic_DNA"/>
</dbReference>
<reference evidence="3" key="1">
    <citation type="submission" date="2022-08" db="EMBL/GenBank/DDBJ databases">
        <title>Novel sulfate-reducing endosymbionts in the free-living metamonad Anaeramoeba.</title>
        <authorList>
            <person name="Jerlstrom-Hultqvist J."/>
            <person name="Cepicka I."/>
            <person name="Gallot-Lavallee L."/>
            <person name="Salas-Leiva D."/>
            <person name="Curtis B.A."/>
            <person name="Zahonova K."/>
            <person name="Pipaliya S."/>
            <person name="Dacks J."/>
            <person name="Roger A.J."/>
        </authorList>
    </citation>
    <scope>NUCLEOTIDE SEQUENCE</scope>
    <source>
        <strain evidence="3">Schooner1</strain>
    </source>
</reference>
<feature type="region of interest" description="Disordered" evidence="2">
    <location>
        <begin position="57"/>
        <end position="78"/>
    </location>
</feature>
<proteinExistence type="predicted"/>
<evidence type="ECO:0000256" key="1">
    <source>
        <dbReference type="SAM" id="Coils"/>
    </source>
</evidence>
<gene>
    <name evidence="3" type="ORF">M0813_26487</name>
</gene>
<protein>
    <submittedName>
        <fullName evidence="3">Uncharacterized protein</fullName>
    </submittedName>
</protein>
<feature type="coiled-coil region" evidence="1">
    <location>
        <begin position="134"/>
        <end position="161"/>
    </location>
</feature>
<accession>A0ABQ8XZZ8</accession>
<evidence type="ECO:0000313" key="4">
    <source>
        <dbReference type="Proteomes" id="UP001150062"/>
    </source>
</evidence>
<comment type="caution">
    <text evidence="3">The sequence shown here is derived from an EMBL/GenBank/DDBJ whole genome shotgun (WGS) entry which is preliminary data.</text>
</comment>
<keyword evidence="4" id="KW-1185">Reference proteome</keyword>
<keyword evidence="1" id="KW-0175">Coiled coil</keyword>
<feature type="region of interest" description="Disordered" evidence="2">
    <location>
        <begin position="171"/>
        <end position="207"/>
    </location>
</feature>
<feature type="compositionally biased region" description="Basic residues" evidence="2">
    <location>
        <begin position="171"/>
        <end position="190"/>
    </location>
</feature>
<feature type="compositionally biased region" description="Polar residues" evidence="2">
    <location>
        <begin position="62"/>
        <end position="76"/>
    </location>
</feature>
<feature type="compositionally biased region" description="Polar residues" evidence="2">
    <location>
        <begin position="194"/>
        <end position="207"/>
    </location>
</feature>
<dbReference type="Proteomes" id="UP001150062">
    <property type="component" value="Unassembled WGS sequence"/>
</dbReference>
<organism evidence="3 4">
    <name type="scientific">Anaeramoeba flamelloides</name>
    <dbReference type="NCBI Taxonomy" id="1746091"/>
    <lineage>
        <taxon>Eukaryota</taxon>
        <taxon>Metamonada</taxon>
        <taxon>Anaeramoebidae</taxon>
        <taxon>Anaeramoeba</taxon>
    </lineage>
</organism>